<evidence type="ECO:0000313" key="2">
    <source>
        <dbReference type="RefSeq" id="XP_022750022.1"/>
    </source>
</evidence>
<keyword evidence="1" id="KW-1185">Reference proteome</keyword>
<dbReference type="RefSeq" id="XP_022750022.1">
    <property type="nucleotide sequence ID" value="XM_022894287.1"/>
</dbReference>
<dbReference type="SUPFAM" id="SSF53335">
    <property type="entry name" value="S-adenosyl-L-methionine-dependent methyltransferases"/>
    <property type="match status" value="1"/>
</dbReference>
<name>A0A6P5ZC28_DURZI</name>
<gene>
    <name evidence="2" type="primary">LOC111299217</name>
</gene>
<dbReference type="GeneID" id="111299217"/>
<dbReference type="Proteomes" id="UP000515121">
    <property type="component" value="Unplaced"/>
</dbReference>
<dbReference type="InterPro" id="IPR019410">
    <property type="entry name" value="Methyltransf_16"/>
</dbReference>
<reference evidence="2" key="1">
    <citation type="submission" date="2025-08" db="UniProtKB">
        <authorList>
            <consortium name="RefSeq"/>
        </authorList>
    </citation>
    <scope>IDENTIFICATION</scope>
    <source>
        <tissue evidence="2">Fruit stalk</tissue>
    </source>
</reference>
<dbReference type="PANTHER" id="PTHR14614">
    <property type="entry name" value="HEPATOCELLULAR CARCINOMA-ASSOCIATED ANTIGEN"/>
    <property type="match status" value="1"/>
</dbReference>
<evidence type="ECO:0000313" key="1">
    <source>
        <dbReference type="Proteomes" id="UP000515121"/>
    </source>
</evidence>
<accession>A0A6P5ZC28</accession>
<protein>
    <submittedName>
        <fullName evidence="2">Protein N-lysine methyltransferase METTL21A-like isoform X3</fullName>
    </submittedName>
</protein>
<organism evidence="1 2">
    <name type="scientific">Durio zibethinus</name>
    <name type="common">Durian</name>
    <dbReference type="NCBI Taxonomy" id="66656"/>
    <lineage>
        <taxon>Eukaryota</taxon>
        <taxon>Viridiplantae</taxon>
        <taxon>Streptophyta</taxon>
        <taxon>Embryophyta</taxon>
        <taxon>Tracheophyta</taxon>
        <taxon>Spermatophyta</taxon>
        <taxon>Magnoliopsida</taxon>
        <taxon>eudicotyledons</taxon>
        <taxon>Gunneridae</taxon>
        <taxon>Pentapetalae</taxon>
        <taxon>rosids</taxon>
        <taxon>malvids</taxon>
        <taxon>Malvales</taxon>
        <taxon>Malvaceae</taxon>
        <taxon>Helicteroideae</taxon>
        <taxon>Durio</taxon>
    </lineage>
</organism>
<sequence length="301" mass="33458">MEADRLNSPSTSVITFEVLGHQLQFSQDPNSKHLGTTVWDTSMVFAKFLEKNCRKGRFCPSKLKGKRVVELGAGCGVAGFGMALLGCDVVSTDQIEVVPLLRRNVERNTSRIMQMNSNSDSFGSIQVAELDWGNEDHIKAVAPPFDYIIGTDVVYAEHLLGPLLQTIIALSGSKTTILLGHEIRSTSVHEQMLQTWKNLFEVKIVPKAKMDKKADNAVSTEKLDRKTQGIDQQVNEVETNKRGPDKEENCGISSDIDDLDGEIIKKNCLPLTRLPDGKLSEWEARRYGSMAARLLRDIKIT</sequence>
<dbReference type="PANTHER" id="PTHR14614:SF98">
    <property type="entry name" value="S-ADENOSYL-L-METHIONINE-DEPENDENT METHYLTRANSFERASES SUPERFAMILY PROTEIN"/>
    <property type="match status" value="1"/>
</dbReference>
<dbReference type="AlphaFoldDB" id="A0A6P5ZC28"/>
<dbReference type="Pfam" id="PF10294">
    <property type="entry name" value="Methyltransf_16"/>
    <property type="match status" value="1"/>
</dbReference>
<dbReference type="InterPro" id="IPR029063">
    <property type="entry name" value="SAM-dependent_MTases_sf"/>
</dbReference>
<proteinExistence type="predicted"/>
<dbReference type="Gene3D" id="3.40.50.150">
    <property type="entry name" value="Vaccinia Virus protein VP39"/>
    <property type="match status" value="1"/>
</dbReference>